<dbReference type="GO" id="GO:0016740">
    <property type="term" value="F:transferase activity"/>
    <property type="evidence" value="ECO:0007669"/>
    <property type="project" value="UniProtKB-KW"/>
</dbReference>
<evidence type="ECO:0000256" key="8">
    <source>
        <dbReference type="ARBA" id="ARBA00022840"/>
    </source>
</evidence>
<dbReference type="PANTHER" id="PTHR33540:SF2">
    <property type="entry name" value="TRNA THREONYLCARBAMOYLADENOSINE BIOSYNTHESIS PROTEIN TSAE"/>
    <property type="match status" value="1"/>
</dbReference>
<reference evidence="12 14" key="1">
    <citation type="submission" date="2019-11" db="EMBL/GenBank/DDBJ databases">
        <title>Characterisation of Fundicoccus ignavus gen. nov. sp. nov., a novel genus of the family Aerococcaceae from bulk tank milk.</title>
        <authorList>
            <person name="Siebert A."/>
            <person name="Huptas C."/>
            <person name="Wenning M."/>
            <person name="Scherer S."/>
            <person name="Doll E.V."/>
        </authorList>
    </citation>
    <scope>NUCLEOTIDE SEQUENCE [LARGE SCALE GENOMIC DNA]</scope>
    <source>
        <strain evidence="12 14">DSM 109652</strain>
    </source>
</reference>
<keyword evidence="4" id="KW-0963">Cytoplasm</keyword>
<comment type="similarity">
    <text evidence="2">Belongs to the TsaE family.</text>
</comment>
<evidence type="ECO:0000313" key="12">
    <source>
        <dbReference type="EMBL" id="MRJ46053.1"/>
    </source>
</evidence>
<evidence type="ECO:0000256" key="1">
    <source>
        <dbReference type="ARBA" id="ARBA00004496"/>
    </source>
</evidence>
<dbReference type="Proteomes" id="UP000440066">
    <property type="component" value="Unassembled WGS sequence"/>
</dbReference>
<keyword evidence="7" id="KW-0547">Nucleotide-binding</keyword>
<dbReference type="RefSeq" id="WP_311454280.1">
    <property type="nucleotide sequence ID" value="NZ_WJQS01000009.1"/>
</dbReference>
<keyword evidence="8" id="KW-0067">ATP-binding</keyword>
<evidence type="ECO:0000256" key="3">
    <source>
        <dbReference type="ARBA" id="ARBA00019010"/>
    </source>
</evidence>
<dbReference type="InterPro" id="IPR003442">
    <property type="entry name" value="T6A_TsaE"/>
</dbReference>
<keyword evidence="6" id="KW-0479">Metal-binding</keyword>
<keyword evidence="13" id="KW-1185">Reference proteome</keyword>
<evidence type="ECO:0000256" key="4">
    <source>
        <dbReference type="ARBA" id="ARBA00022490"/>
    </source>
</evidence>
<dbReference type="SUPFAM" id="SSF52540">
    <property type="entry name" value="P-loop containing nucleoside triphosphate hydrolases"/>
    <property type="match status" value="1"/>
</dbReference>
<reference evidence="11 13" key="2">
    <citation type="submission" date="2019-11" db="EMBL/GenBank/DDBJ databases">
        <title>Characterisation of Fundicoccus ignavus gen. nov. sp. nov., a novel genus of the family Aerococcaceae isolated from bulk tank milk.</title>
        <authorList>
            <person name="Siebert A."/>
            <person name="Huptas C."/>
            <person name="Wenning M."/>
            <person name="Scherer S."/>
            <person name="Doll E.V."/>
        </authorList>
    </citation>
    <scope>NUCLEOTIDE SEQUENCE [LARGE SCALE GENOMIC DNA]</scope>
    <source>
        <strain evidence="11 13">WS4759</strain>
    </source>
</reference>
<dbReference type="Pfam" id="PF02367">
    <property type="entry name" value="TsaE"/>
    <property type="match status" value="1"/>
</dbReference>
<keyword evidence="5" id="KW-0819">tRNA processing</keyword>
<evidence type="ECO:0000313" key="13">
    <source>
        <dbReference type="Proteomes" id="UP000430975"/>
    </source>
</evidence>
<evidence type="ECO:0000256" key="7">
    <source>
        <dbReference type="ARBA" id="ARBA00022741"/>
    </source>
</evidence>
<organism evidence="11 13">
    <name type="scientific">Fundicoccus ignavus</name>
    <dbReference type="NCBI Taxonomy" id="2664442"/>
    <lineage>
        <taxon>Bacteria</taxon>
        <taxon>Bacillati</taxon>
        <taxon>Bacillota</taxon>
        <taxon>Bacilli</taxon>
        <taxon>Lactobacillales</taxon>
        <taxon>Aerococcaceae</taxon>
        <taxon>Fundicoccus</taxon>
    </lineage>
</organism>
<keyword evidence="11" id="KW-0808">Transferase</keyword>
<evidence type="ECO:0000256" key="6">
    <source>
        <dbReference type="ARBA" id="ARBA00022723"/>
    </source>
</evidence>
<dbReference type="PANTHER" id="PTHR33540">
    <property type="entry name" value="TRNA THREONYLCARBAMOYLADENOSINE BIOSYNTHESIS PROTEIN TSAE"/>
    <property type="match status" value="1"/>
</dbReference>
<dbReference type="GO" id="GO:0046872">
    <property type="term" value="F:metal ion binding"/>
    <property type="evidence" value="ECO:0007669"/>
    <property type="project" value="UniProtKB-KW"/>
</dbReference>
<evidence type="ECO:0000256" key="9">
    <source>
        <dbReference type="ARBA" id="ARBA00022842"/>
    </source>
</evidence>
<dbReference type="AlphaFoldDB" id="A0A6I2GE87"/>
<dbReference type="GO" id="GO:0002949">
    <property type="term" value="P:tRNA threonylcarbamoyladenosine modification"/>
    <property type="evidence" value="ECO:0007669"/>
    <property type="project" value="InterPro"/>
</dbReference>
<dbReference type="GO" id="GO:0005524">
    <property type="term" value="F:ATP binding"/>
    <property type="evidence" value="ECO:0007669"/>
    <property type="project" value="UniProtKB-KW"/>
</dbReference>
<sequence>MNILSVKSSQETQALASELAALLHPGTVILLDGPLGSGKTTFTQGLGKALGIKRAIKSPTYTIVKEYSIEEPEAFELIHIDAYRLETGGADSIDLHSYLRPDTVVLIEWSEFVADYLPSDYIRIKFIPQDELTLREIEISTHGTKEQAAYHELVATWLNNWERVEASHDSI</sequence>
<dbReference type="EMBL" id="WJQT01000001">
    <property type="protein sequence ID" value="MRJ46053.1"/>
    <property type="molecule type" value="Genomic_DNA"/>
</dbReference>
<evidence type="ECO:0000256" key="5">
    <source>
        <dbReference type="ARBA" id="ARBA00022694"/>
    </source>
</evidence>
<gene>
    <name evidence="11" type="primary">tsaE</name>
    <name evidence="12" type="ORF">GF867_00495</name>
    <name evidence="11" type="ORF">GIY09_09905</name>
</gene>
<evidence type="ECO:0000256" key="2">
    <source>
        <dbReference type="ARBA" id="ARBA00007599"/>
    </source>
</evidence>
<dbReference type="GO" id="GO:0005737">
    <property type="term" value="C:cytoplasm"/>
    <property type="evidence" value="ECO:0007669"/>
    <property type="project" value="UniProtKB-SubCell"/>
</dbReference>
<keyword evidence="9" id="KW-0460">Magnesium</keyword>
<dbReference type="NCBIfam" id="TIGR00150">
    <property type="entry name" value="T6A_YjeE"/>
    <property type="match status" value="1"/>
</dbReference>
<dbReference type="Gene3D" id="3.40.50.300">
    <property type="entry name" value="P-loop containing nucleotide triphosphate hydrolases"/>
    <property type="match status" value="1"/>
</dbReference>
<name>A0A6I2GE87_9LACT</name>
<dbReference type="InterPro" id="IPR027417">
    <property type="entry name" value="P-loop_NTPase"/>
</dbReference>
<proteinExistence type="inferred from homology"/>
<evidence type="ECO:0000256" key="10">
    <source>
        <dbReference type="ARBA" id="ARBA00032441"/>
    </source>
</evidence>
<evidence type="ECO:0000313" key="14">
    <source>
        <dbReference type="Proteomes" id="UP000440066"/>
    </source>
</evidence>
<comment type="subcellular location">
    <subcellularLocation>
        <location evidence="1">Cytoplasm</location>
    </subcellularLocation>
</comment>
<protein>
    <recommendedName>
        <fullName evidence="3">tRNA threonylcarbamoyladenosine biosynthesis protein TsaE</fullName>
    </recommendedName>
    <alternativeName>
        <fullName evidence="10">t(6)A37 threonylcarbamoyladenosine biosynthesis protein TsaE</fullName>
    </alternativeName>
</protein>
<dbReference type="Proteomes" id="UP000430975">
    <property type="component" value="Unassembled WGS sequence"/>
</dbReference>
<comment type="caution">
    <text evidence="11">The sequence shown here is derived from an EMBL/GenBank/DDBJ whole genome shotgun (WGS) entry which is preliminary data.</text>
</comment>
<evidence type="ECO:0000313" key="11">
    <source>
        <dbReference type="EMBL" id="MRI86157.1"/>
    </source>
</evidence>
<dbReference type="EMBL" id="WJQS01000009">
    <property type="protein sequence ID" value="MRI86157.1"/>
    <property type="molecule type" value="Genomic_DNA"/>
</dbReference>
<accession>A0A6I2GE87</accession>